<dbReference type="RefSeq" id="WP_117865379.1">
    <property type="nucleotide sequence ID" value="NZ_AP024085.1"/>
</dbReference>
<organism evidence="1 2">
    <name type="scientific">Faecalibacillus intestinalis</name>
    <dbReference type="NCBI Taxonomy" id="1982626"/>
    <lineage>
        <taxon>Bacteria</taxon>
        <taxon>Bacillati</taxon>
        <taxon>Bacillota</taxon>
        <taxon>Erysipelotrichia</taxon>
        <taxon>Erysipelotrichales</taxon>
        <taxon>Coprobacillaceae</taxon>
        <taxon>Faecalibacillus</taxon>
    </lineage>
</organism>
<protein>
    <submittedName>
        <fullName evidence="1">Uncharacterized protein</fullName>
    </submittedName>
</protein>
<dbReference type="GeneID" id="70579459"/>
<evidence type="ECO:0000313" key="2">
    <source>
        <dbReference type="Proteomes" id="UP000593842"/>
    </source>
</evidence>
<dbReference type="AlphaFoldDB" id="A0A7I8DZ45"/>
<name>A0A7I8DZ45_9FIRM</name>
<evidence type="ECO:0000313" key="1">
    <source>
        <dbReference type="EMBL" id="BCL57316.1"/>
    </source>
</evidence>
<dbReference type="KEGG" id="fit:Fi14EGH31_10280"/>
<proteinExistence type="predicted"/>
<gene>
    <name evidence="1" type="ORF">Fi14EGH31_10280</name>
</gene>
<reference evidence="2" key="1">
    <citation type="submission" date="2020-09" db="EMBL/GenBank/DDBJ databases">
        <title>Complete genome sequencing of Faecalibacillus intestinalis strain 14EGH31.</title>
        <authorList>
            <person name="Sakamoto M."/>
            <person name="Murakami T."/>
            <person name="Mori H."/>
        </authorList>
    </citation>
    <scope>NUCLEOTIDE SEQUENCE [LARGE SCALE GENOMIC DNA]</scope>
    <source>
        <strain evidence="2">14EGH31</strain>
    </source>
</reference>
<dbReference type="EMBL" id="AP024085">
    <property type="protein sequence ID" value="BCL57316.1"/>
    <property type="molecule type" value="Genomic_DNA"/>
</dbReference>
<sequence length="256" mass="30884">MIQQFNNDKIFILCDSYCNKDILLCVYDIEKKKLEKINKKEIKHIDKQVYYHKGRLIFKLDVEIDLQNKKNKYCSYYEIDENYHLKKYNHLDFMVPNKTLTFSRNGYYCIEYKKNLKLEKSEYDISVFDLKNDIVLWQVKNVDCRFGIRKGEKEVSYSKFAIGYFGEFIGDLILDKYDKPVLYRYSKNIIEIYYLTEGKKYEIKFDDDTNIGVCRLSIKNDYVIVRLDNFWKYPVKGKGYIYNLSTLLENNGYKLI</sequence>
<dbReference type="Proteomes" id="UP000593842">
    <property type="component" value="Chromosome"/>
</dbReference>
<accession>A0A7I8DZ45</accession>